<gene>
    <name evidence="2" type="ORF">AVEN_54643_1</name>
</gene>
<organism evidence="2 3">
    <name type="scientific">Araneus ventricosus</name>
    <name type="common">Orbweaver spider</name>
    <name type="synonym">Epeira ventricosa</name>
    <dbReference type="NCBI Taxonomy" id="182803"/>
    <lineage>
        <taxon>Eukaryota</taxon>
        <taxon>Metazoa</taxon>
        <taxon>Ecdysozoa</taxon>
        <taxon>Arthropoda</taxon>
        <taxon>Chelicerata</taxon>
        <taxon>Arachnida</taxon>
        <taxon>Araneae</taxon>
        <taxon>Araneomorphae</taxon>
        <taxon>Entelegynae</taxon>
        <taxon>Araneoidea</taxon>
        <taxon>Araneidae</taxon>
        <taxon>Araneus</taxon>
    </lineage>
</organism>
<feature type="domain" description="Reverse transcriptase/retrotransposon-derived protein RNase H-like" evidence="1">
    <location>
        <begin position="45"/>
        <end position="104"/>
    </location>
</feature>
<accession>A0A4Y2BP04</accession>
<dbReference type="EMBL" id="BGPR01000090">
    <property type="protein sequence ID" value="GBL93006.1"/>
    <property type="molecule type" value="Genomic_DNA"/>
</dbReference>
<evidence type="ECO:0000313" key="2">
    <source>
        <dbReference type="EMBL" id="GBL93006.1"/>
    </source>
</evidence>
<reference evidence="2 3" key="1">
    <citation type="journal article" date="2019" name="Sci. Rep.">
        <title>Orb-weaving spider Araneus ventricosus genome elucidates the spidroin gene catalogue.</title>
        <authorList>
            <person name="Kono N."/>
            <person name="Nakamura H."/>
            <person name="Ohtoshi R."/>
            <person name="Moran D.A.P."/>
            <person name="Shinohara A."/>
            <person name="Yoshida Y."/>
            <person name="Fujiwara M."/>
            <person name="Mori M."/>
            <person name="Tomita M."/>
            <person name="Arakawa K."/>
        </authorList>
    </citation>
    <scope>NUCLEOTIDE SEQUENCE [LARGE SCALE GENOMIC DNA]</scope>
</reference>
<dbReference type="PANTHER" id="PTHR33064:SF37">
    <property type="entry name" value="RIBONUCLEASE H"/>
    <property type="match status" value="1"/>
</dbReference>
<dbReference type="GO" id="GO:0071897">
    <property type="term" value="P:DNA biosynthetic process"/>
    <property type="evidence" value="ECO:0007669"/>
    <property type="project" value="UniProtKB-ARBA"/>
</dbReference>
<dbReference type="SUPFAM" id="SSF56672">
    <property type="entry name" value="DNA/RNA polymerases"/>
    <property type="match status" value="1"/>
</dbReference>
<comment type="caution">
    <text evidence="2">The sequence shown here is derived from an EMBL/GenBank/DDBJ whole genome shotgun (WGS) entry which is preliminary data.</text>
</comment>
<proteinExistence type="predicted"/>
<evidence type="ECO:0000313" key="3">
    <source>
        <dbReference type="Proteomes" id="UP000499080"/>
    </source>
</evidence>
<dbReference type="InterPro" id="IPR043128">
    <property type="entry name" value="Rev_trsase/Diguanyl_cyclase"/>
</dbReference>
<dbReference type="Proteomes" id="UP000499080">
    <property type="component" value="Unassembled WGS sequence"/>
</dbReference>
<dbReference type="PANTHER" id="PTHR33064">
    <property type="entry name" value="POL PROTEIN"/>
    <property type="match status" value="1"/>
</dbReference>
<keyword evidence="3" id="KW-1185">Reference proteome</keyword>
<dbReference type="InterPro" id="IPR041577">
    <property type="entry name" value="RT_RNaseH_2"/>
</dbReference>
<dbReference type="InterPro" id="IPR043502">
    <property type="entry name" value="DNA/RNA_pol_sf"/>
</dbReference>
<sequence>MHNFYRRFILRAAHILAPLNKFLEGHRNEKKSSCLSTKTENSLQWTDEAKEAFNLVKQALADATLLKYPIPGAQLSILTDASDVVIGSSLIQLCNDKWEQIAFFISFYST</sequence>
<dbReference type="AlphaFoldDB" id="A0A4Y2BP04"/>
<protein>
    <recommendedName>
        <fullName evidence="1">Reverse transcriptase/retrotransposon-derived protein RNase H-like domain-containing protein</fullName>
    </recommendedName>
</protein>
<dbReference type="OrthoDB" id="6425673at2759"/>
<name>A0A4Y2BP04_ARAVE</name>
<evidence type="ECO:0000259" key="1">
    <source>
        <dbReference type="Pfam" id="PF17919"/>
    </source>
</evidence>
<dbReference type="InterPro" id="IPR051320">
    <property type="entry name" value="Viral_Replic_Matur_Polypro"/>
</dbReference>
<dbReference type="Gene3D" id="3.30.70.270">
    <property type="match status" value="1"/>
</dbReference>
<dbReference type="Pfam" id="PF17919">
    <property type="entry name" value="RT_RNaseH_2"/>
    <property type="match status" value="1"/>
</dbReference>